<comment type="caution">
    <text evidence="1">The sequence shown here is derived from an EMBL/GenBank/DDBJ whole genome shotgun (WGS) entry which is preliminary data.</text>
</comment>
<name>F2BCJ7_9NEIS</name>
<dbReference type="AlphaFoldDB" id="F2BCJ7"/>
<keyword evidence="2" id="KW-1185">Reference proteome</keyword>
<organism evidence="1 2">
    <name type="scientific">Neisseria bacilliformis ATCC BAA-1200</name>
    <dbReference type="NCBI Taxonomy" id="888742"/>
    <lineage>
        <taxon>Bacteria</taxon>
        <taxon>Pseudomonadati</taxon>
        <taxon>Pseudomonadota</taxon>
        <taxon>Betaproteobacteria</taxon>
        <taxon>Neisseriales</taxon>
        <taxon>Neisseriaceae</taxon>
        <taxon>Neisseria</taxon>
    </lineage>
</organism>
<reference evidence="1 2" key="1">
    <citation type="submission" date="2011-02" db="EMBL/GenBank/DDBJ databases">
        <authorList>
            <person name="Muzny D."/>
            <person name="Qin X."/>
            <person name="Deng J."/>
            <person name="Jiang H."/>
            <person name="Liu Y."/>
            <person name="Qu J."/>
            <person name="Song X.-Z."/>
            <person name="Zhang L."/>
            <person name="Thornton R."/>
            <person name="Coyle M."/>
            <person name="Francisco L."/>
            <person name="Jackson L."/>
            <person name="Javaid M."/>
            <person name="Korchina V."/>
            <person name="Kovar C."/>
            <person name="Mata R."/>
            <person name="Mathew T."/>
            <person name="Ngo R."/>
            <person name="Nguyen L."/>
            <person name="Nguyen N."/>
            <person name="Okwuonu G."/>
            <person name="Ongeri F."/>
            <person name="Pham C."/>
            <person name="Simmons D."/>
            <person name="Wilczek-Boney K."/>
            <person name="Hale W."/>
            <person name="Jakkamsetti A."/>
            <person name="Pham P."/>
            <person name="Ruth R."/>
            <person name="San Lucas F."/>
            <person name="Warren J."/>
            <person name="Zhang J."/>
            <person name="Zhao Z."/>
            <person name="Zhou C."/>
            <person name="Zhu D."/>
            <person name="Lee S."/>
            <person name="Bess C."/>
            <person name="Blankenburg K."/>
            <person name="Forbes L."/>
            <person name="Fu Q."/>
            <person name="Gubbala S."/>
            <person name="Hirani K."/>
            <person name="Jayaseelan J.C."/>
            <person name="Lara F."/>
            <person name="Munidasa M."/>
            <person name="Palculict T."/>
            <person name="Patil S."/>
            <person name="Pu L.-L."/>
            <person name="Saada N."/>
            <person name="Tang L."/>
            <person name="Weissenberger G."/>
            <person name="Zhu Y."/>
            <person name="Hemphill L."/>
            <person name="Shang Y."/>
            <person name="Youmans B."/>
            <person name="Ayvaz T."/>
            <person name="Ross M."/>
            <person name="Santibanez J."/>
            <person name="Aqrawi P."/>
            <person name="Gross S."/>
            <person name="Joshi V."/>
            <person name="Fowler G."/>
            <person name="Nazareth L."/>
            <person name="Reid J."/>
            <person name="Worley K."/>
            <person name="Petrosino J."/>
            <person name="Highlander S."/>
            <person name="Gibbs R."/>
        </authorList>
    </citation>
    <scope>NUCLEOTIDE SEQUENCE [LARGE SCALE GENOMIC DNA]</scope>
    <source>
        <strain evidence="1 2">ATCC BAA-1200</strain>
    </source>
</reference>
<sequence length="39" mass="4127">MAKRQRPSENLFGGFQTASQPCACPNANAHPKPCASPRG</sequence>
<accession>F2BCJ7</accession>
<evidence type="ECO:0000313" key="1">
    <source>
        <dbReference type="EMBL" id="EGF10781.1"/>
    </source>
</evidence>
<dbReference type="EMBL" id="AFAY01000030">
    <property type="protein sequence ID" value="EGF10781.1"/>
    <property type="molecule type" value="Genomic_DNA"/>
</dbReference>
<protein>
    <submittedName>
        <fullName evidence="1">Uncharacterized protein</fullName>
    </submittedName>
</protein>
<proteinExistence type="predicted"/>
<dbReference type="Proteomes" id="UP000004105">
    <property type="component" value="Unassembled WGS sequence"/>
</dbReference>
<dbReference type="HOGENOM" id="CLU_3313189_0_0_4"/>
<gene>
    <name evidence="1" type="ORF">HMPREF9123_1452</name>
</gene>
<evidence type="ECO:0000313" key="2">
    <source>
        <dbReference type="Proteomes" id="UP000004105"/>
    </source>
</evidence>